<sequence length="69" mass="6859">MSSVDVVDSFLARILHEIAATTALMSAGTVVAGIQPAVAVTLVEMGLTLPGLSTALDVRAALARLGAGP</sequence>
<proteinExistence type="predicted"/>
<keyword evidence="3" id="KW-1185">Reference proteome</keyword>
<dbReference type="PANTHER" id="PTHR33745:SF1">
    <property type="entry name" value="RSBT ANTAGONIST PROTEIN RSBS"/>
    <property type="match status" value="1"/>
</dbReference>
<accession>A0ABW2TV52</accession>
<dbReference type="PANTHER" id="PTHR33745">
    <property type="entry name" value="RSBT ANTAGONIST PROTEIN RSBS-RELATED"/>
    <property type="match status" value="1"/>
</dbReference>
<dbReference type="InterPro" id="IPR051932">
    <property type="entry name" value="Bact_StressResp_Reg"/>
</dbReference>
<evidence type="ECO:0000313" key="2">
    <source>
        <dbReference type="EMBL" id="MFC7616323.1"/>
    </source>
</evidence>
<gene>
    <name evidence="2" type="ORF">ACFQV2_25475</name>
</gene>
<reference evidence="3" key="1">
    <citation type="journal article" date="2019" name="Int. J. Syst. Evol. Microbiol.">
        <title>The Global Catalogue of Microorganisms (GCM) 10K type strain sequencing project: providing services to taxonomists for standard genome sequencing and annotation.</title>
        <authorList>
            <consortium name="The Broad Institute Genomics Platform"/>
            <consortium name="The Broad Institute Genome Sequencing Center for Infectious Disease"/>
            <person name="Wu L."/>
            <person name="Ma J."/>
        </authorList>
    </citation>
    <scope>NUCLEOTIDE SEQUENCE [LARGE SCALE GENOMIC DNA]</scope>
    <source>
        <strain evidence="3">JCM 17695</strain>
    </source>
</reference>
<dbReference type="InterPro" id="IPR002645">
    <property type="entry name" value="STAS_dom"/>
</dbReference>
<dbReference type="SUPFAM" id="SSF52091">
    <property type="entry name" value="SpoIIaa-like"/>
    <property type="match status" value="1"/>
</dbReference>
<dbReference type="Proteomes" id="UP001596512">
    <property type="component" value="Unassembled WGS sequence"/>
</dbReference>
<name>A0ABW2TV52_9PSEU</name>
<organism evidence="2 3">
    <name type="scientific">Actinokineospora soli</name>
    <dbReference type="NCBI Taxonomy" id="1048753"/>
    <lineage>
        <taxon>Bacteria</taxon>
        <taxon>Bacillati</taxon>
        <taxon>Actinomycetota</taxon>
        <taxon>Actinomycetes</taxon>
        <taxon>Pseudonocardiales</taxon>
        <taxon>Pseudonocardiaceae</taxon>
        <taxon>Actinokineospora</taxon>
    </lineage>
</organism>
<protein>
    <recommendedName>
        <fullName evidence="1">STAS domain-containing protein</fullName>
    </recommendedName>
</protein>
<comment type="caution">
    <text evidence="2">The sequence shown here is derived from an EMBL/GenBank/DDBJ whole genome shotgun (WGS) entry which is preliminary data.</text>
</comment>
<dbReference type="Gene3D" id="3.30.750.24">
    <property type="entry name" value="STAS domain"/>
    <property type="match status" value="1"/>
</dbReference>
<evidence type="ECO:0000259" key="1">
    <source>
        <dbReference type="PROSITE" id="PS50801"/>
    </source>
</evidence>
<dbReference type="EMBL" id="JBHTEY010000004">
    <property type="protein sequence ID" value="MFC7616323.1"/>
    <property type="molecule type" value="Genomic_DNA"/>
</dbReference>
<feature type="domain" description="STAS" evidence="1">
    <location>
        <begin position="1"/>
        <end position="65"/>
    </location>
</feature>
<dbReference type="PROSITE" id="PS50801">
    <property type="entry name" value="STAS"/>
    <property type="match status" value="1"/>
</dbReference>
<dbReference type="InterPro" id="IPR036513">
    <property type="entry name" value="STAS_dom_sf"/>
</dbReference>
<evidence type="ECO:0000313" key="3">
    <source>
        <dbReference type="Proteomes" id="UP001596512"/>
    </source>
</evidence>